<dbReference type="OrthoDB" id="9797795at2"/>
<evidence type="ECO:0000313" key="6">
    <source>
        <dbReference type="EMBL" id="ARJ56880.1"/>
    </source>
</evidence>
<evidence type="ECO:0000256" key="3">
    <source>
        <dbReference type="ARBA" id="ARBA00043995"/>
    </source>
</evidence>
<dbReference type="InterPro" id="IPR011910">
    <property type="entry name" value="RfaF"/>
</dbReference>
<name>A0A1W6BXV9_9BACT</name>
<dbReference type="GO" id="GO:0005829">
    <property type="term" value="C:cytosol"/>
    <property type="evidence" value="ECO:0007669"/>
    <property type="project" value="TreeGrafter"/>
</dbReference>
<evidence type="ECO:0000256" key="5">
    <source>
        <dbReference type="ARBA" id="ARBA00047503"/>
    </source>
</evidence>
<dbReference type="KEGG" id="ccun:CCUN_1291"/>
<dbReference type="PANTHER" id="PTHR30160">
    <property type="entry name" value="TETRAACYLDISACCHARIDE 4'-KINASE-RELATED"/>
    <property type="match status" value="1"/>
</dbReference>
<dbReference type="PANTHER" id="PTHR30160:SF7">
    <property type="entry name" value="ADP-HEPTOSE--LPS HEPTOSYLTRANSFERASE 2"/>
    <property type="match status" value="1"/>
</dbReference>
<dbReference type="Proteomes" id="UP000192902">
    <property type="component" value="Chromosome"/>
</dbReference>
<protein>
    <recommendedName>
        <fullName evidence="4">lipopolysaccharide heptosyltransferase II</fullName>
        <ecNumber evidence="4">2.4.99.24</ecNumber>
    </recommendedName>
</protein>
<dbReference type="InterPro" id="IPR051199">
    <property type="entry name" value="LPS_LOS_Heptosyltrfase"/>
</dbReference>
<dbReference type="GO" id="GO:0008713">
    <property type="term" value="F:ADP-heptose-lipopolysaccharide heptosyltransferase activity"/>
    <property type="evidence" value="ECO:0007669"/>
    <property type="project" value="UniProtKB-EC"/>
</dbReference>
<comment type="catalytic activity">
    <reaction evidence="5">
        <text>an L-alpha-D-Hep-(1-&gt;5)-[alpha-Kdo-(2-&gt;4)]-alpha-Kdo-(2-&gt;6)-lipid A + ADP-L-glycero-beta-D-manno-heptose = an L-alpha-D-Hep-(1-&gt;3)-L-alpha-D-Hep-(1-&gt;5)-[alpha-Kdo-(2-&gt;4)]-alpha-Kdo-(2-&gt;6)-lipid A + ADP + H(+)</text>
        <dbReference type="Rhea" id="RHEA:74071"/>
        <dbReference type="ChEBI" id="CHEBI:15378"/>
        <dbReference type="ChEBI" id="CHEBI:61506"/>
        <dbReference type="ChEBI" id="CHEBI:193068"/>
        <dbReference type="ChEBI" id="CHEBI:193069"/>
        <dbReference type="ChEBI" id="CHEBI:456216"/>
        <dbReference type="EC" id="2.4.99.24"/>
    </reaction>
</comment>
<keyword evidence="2 6" id="KW-0808">Transferase</keyword>
<organism evidence="6 7">
    <name type="scientific">Campylobacter cuniculorum DSM 23162 = LMG 24588</name>
    <dbReference type="NCBI Taxonomy" id="1121267"/>
    <lineage>
        <taxon>Bacteria</taxon>
        <taxon>Pseudomonadati</taxon>
        <taxon>Campylobacterota</taxon>
        <taxon>Epsilonproteobacteria</taxon>
        <taxon>Campylobacterales</taxon>
        <taxon>Campylobacteraceae</taxon>
        <taxon>Campylobacter</taxon>
    </lineage>
</organism>
<dbReference type="EMBL" id="CP020867">
    <property type="protein sequence ID" value="ARJ56880.1"/>
    <property type="molecule type" value="Genomic_DNA"/>
</dbReference>
<keyword evidence="1 6" id="KW-0328">Glycosyltransferase</keyword>
<gene>
    <name evidence="6" type="primary">waaF</name>
    <name evidence="6" type="ORF">CCUN_1291</name>
</gene>
<dbReference type="CDD" id="cd03789">
    <property type="entry name" value="GT9_LPS_heptosyltransferase"/>
    <property type="match status" value="1"/>
</dbReference>
<sequence>MKIFINLPTWLGDSVMASAAIYALKEHFKDAHFVFYGSFVSTELFKNFQNSSILVEDKTQRYSKILKIRGKLGEFDYALSFRSAFSSKIVLKLIKTKQRFFFDKYKFKNEHQVLKYLYFVENTFDFKASSQDLKLPILPRFTQTKILALNPGAHYGSAKRWEPSYFAEVAKFFANTHKILIFGAGDEQELCDEIEQILKKSEIRVKNLCNKTSIRSLCKNISMCDILVTNDSGPMHIGAVYKIKTLAVFGPTLWTQTSPWKNPNAKIVRLGLPCSPCMQKTCPLLHHQCMKDLKPEFVIKEIKKLLEKA</sequence>
<dbReference type="InterPro" id="IPR002201">
    <property type="entry name" value="Glyco_trans_9"/>
</dbReference>
<dbReference type="NCBIfam" id="TIGR02195">
    <property type="entry name" value="heptsyl_trn_II"/>
    <property type="match status" value="1"/>
</dbReference>
<dbReference type="RefSeq" id="WP_027305363.1">
    <property type="nucleotide sequence ID" value="NZ_CP020867.1"/>
</dbReference>
<evidence type="ECO:0000256" key="1">
    <source>
        <dbReference type="ARBA" id="ARBA00022676"/>
    </source>
</evidence>
<dbReference type="Pfam" id="PF01075">
    <property type="entry name" value="Glyco_transf_9"/>
    <property type="match status" value="1"/>
</dbReference>
<dbReference type="AlphaFoldDB" id="A0A1W6BXV9"/>
<evidence type="ECO:0000256" key="2">
    <source>
        <dbReference type="ARBA" id="ARBA00022679"/>
    </source>
</evidence>
<dbReference type="GO" id="GO:0009244">
    <property type="term" value="P:lipopolysaccharide core region biosynthetic process"/>
    <property type="evidence" value="ECO:0007669"/>
    <property type="project" value="TreeGrafter"/>
</dbReference>
<dbReference type="eggNOG" id="COG0859">
    <property type="taxonomic scope" value="Bacteria"/>
</dbReference>
<proteinExistence type="inferred from homology"/>
<dbReference type="Gene3D" id="3.40.50.2000">
    <property type="entry name" value="Glycogen Phosphorylase B"/>
    <property type="match status" value="2"/>
</dbReference>
<dbReference type="STRING" id="1121267.CCUN_1291"/>
<dbReference type="EC" id="2.4.99.24" evidence="4"/>
<dbReference type="SUPFAM" id="SSF53756">
    <property type="entry name" value="UDP-Glycosyltransferase/glycogen phosphorylase"/>
    <property type="match status" value="1"/>
</dbReference>
<comment type="similarity">
    <text evidence="3">Belongs to the glycosyltransferase 9 family.</text>
</comment>
<accession>A0A1W6BXV9</accession>
<reference evidence="6 7" key="1">
    <citation type="submission" date="2017-04" db="EMBL/GenBank/DDBJ databases">
        <title>Complete genome sequence of the Campylobacter cuniculorum type strain LMG24588.</title>
        <authorList>
            <person name="Miller W.G."/>
            <person name="Yee E."/>
            <person name="Revez J."/>
            <person name="Bono J.L."/>
            <person name="Rossi M."/>
        </authorList>
    </citation>
    <scope>NUCLEOTIDE SEQUENCE [LARGE SCALE GENOMIC DNA]</scope>
    <source>
        <strain evidence="6 7">LMG 24588</strain>
    </source>
</reference>
<evidence type="ECO:0000313" key="7">
    <source>
        <dbReference type="Proteomes" id="UP000192902"/>
    </source>
</evidence>
<evidence type="ECO:0000256" key="4">
    <source>
        <dbReference type="ARBA" id="ARBA00044042"/>
    </source>
</evidence>